<feature type="domain" description="Luciferase-like" evidence="2">
    <location>
        <begin position="9"/>
        <end position="292"/>
    </location>
</feature>
<dbReference type="NCBIfam" id="TIGR03557">
    <property type="entry name" value="F420_G6P_family"/>
    <property type="match status" value="1"/>
</dbReference>
<dbReference type="NCBIfam" id="TIGR03885">
    <property type="entry name" value="flavin_revert"/>
    <property type="match status" value="1"/>
</dbReference>
<dbReference type="PANTHER" id="PTHR43244:SF1">
    <property type="entry name" value="5,10-METHYLENETETRAHYDROMETHANOPTERIN REDUCTASE"/>
    <property type="match status" value="1"/>
</dbReference>
<dbReference type="InterPro" id="IPR011251">
    <property type="entry name" value="Luciferase-like_dom"/>
</dbReference>
<evidence type="ECO:0000259" key="2">
    <source>
        <dbReference type="Pfam" id="PF00296"/>
    </source>
</evidence>
<reference evidence="3" key="1">
    <citation type="submission" date="2015-04" db="EMBL/GenBank/DDBJ databases">
        <title>Complete genome sequence of Microbacterium chocolatum SIT 101, a bacterium enantioselectively hydrolyzing mesomeric diesters.</title>
        <authorList>
            <person name="Li X."/>
            <person name="Xu Y."/>
        </authorList>
    </citation>
    <scope>NUCLEOTIDE SEQUENCE [LARGE SCALE GENOMIC DNA]</scope>
    <source>
        <strain evidence="3">SIT 101</strain>
    </source>
</reference>
<dbReference type="GO" id="GO:0016705">
    <property type="term" value="F:oxidoreductase activity, acting on paired donors, with incorporation or reduction of molecular oxygen"/>
    <property type="evidence" value="ECO:0007669"/>
    <property type="project" value="InterPro"/>
</dbReference>
<dbReference type="InterPro" id="IPR036661">
    <property type="entry name" value="Luciferase-like_sf"/>
</dbReference>
<proteinExistence type="predicted"/>
<dbReference type="OrthoDB" id="180193at2"/>
<gene>
    <name evidence="3" type="ORF">XI38_13595</name>
</gene>
<sequence length="321" mass="35094">MDVIGYHASHEQFPPSALLEWVALAEQAGFDAAMCSDHLAPWGVRQGESGFSWSWLGAALSRTSFSIGSVSSPVQRMHPVVSAQAIATLEEMFPGRFWTALGSGEALNEHVTGEGWPEKPERDRRLDEAQSVIARLLAGEKVTHDGRVRVHEARLWTLPETPPPLFAAAVSVETAVRVAPWADGLATVAQPRETLERVLTGYRDAGGRGPAALQVHVCLTDDLDAGMRTVRDQWRHGALPPTRLWDISTPEEFDAAASDVTDEELRESVLISDDADELAARIADLVSVGFDRVYLHEVGPDQRSFIERAGRELLPALRAIV</sequence>
<dbReference type="PANTHER" id="PTHR43244">
    <property type="match status" value="1"/>
</dbReference>
<dbReference type="CDD" id="cd01097">
    <property type="entry name" value="Tetrahydromethanopterin_reductase"/>
    <property type="match status" value="1"/>
</dbReference>
<dbReference type="SUPFAM" id="SSF51679">
    <property type="entry name" value="Bacterial luciferase-like"/>
    <property type="match status" value="1"/>
</dbReference>
<dbReference type="Pfam" id="PF00296">
    <property type="entry name" value="Bac_luciferase"/>
    <property type="match status" value="1"/>
</dbReference>
<accession>A0A0M8MLJ2</accession>
<name>A0A0M8MLJ2_9MICO</name>
<dbReference type="InterPro" id="IPR050564">
    <property type="entry name" value="F420-G6PD/mer"/>
</dbReference>
<dbReference type="InterPro" id="IPR023907">
    <property type="entry name" value="Non-F420_Flavin_OxRdtase"/>
</dbReference>
<dbReference type="PATRIC" id="fig|84292.3.peg.2763"/>
<keyword evidence="4" id="KW-1185">Reference proteome</keyword>
<evidence type="ECO:0000256" key="1">
    <source>
        <dbReference type="ARBA" id="ARBA00023002"/>
    </source>
</evidence>
<dbReference type="Gene3D" id="3.20.20.30">
    <property type="entry name" value="Luciferase-like domain"/>
    <property type="match status" value="1"/>
</dbReference>
<keyword evidence="1" id="KW-0560">Oxidoreductase</keyword>
<protein>
    <submittedName>
        <fullName evidence="3">5,10-methylene tetrahydromethanopterin reductase</fullName>
    </submittedName>
</protein>
<dbReference type="KEGG" id="mcw:A8L33_01350"/>
<dbReference type="EMBL" id="LAVO01000015">
    <property type="protein sequence ID" value="KOS09914.1"/>
    <property type="molecule type" value="Genomic_DNA"/>
</dbReference>
<organism evidence="3 4">
    <name type="scientific">Microbacterium aurantiacum</name>
    <dbReference type="NCBI Taxonomy" id="162393"/>
    <lineage>
        <taxon>Bacteria</taxon>
        <taxon>Bacillati</taxon>
        <taxon>Actinomycetota</taxon>
        <taxon>Actinomycetes</taxon>
        <taxon>Micrococcales</taxon>
        <taxon>Microbacteriaceae</taxon>
        <taxon>Microbacterium</taxon>
    </lineage>
</organism>
<dbReference type="InterPro" id="IPR019945">
    <property type="entry name" value="F420_G6P_DH-rel"/>
</dbReference>
<evidence type="ECO:0000313" key="4">
    <source>
        <dbReference type="Proteomes" id="UP000037737"/>
    </source>
</evidence>
<comment type="caution">
    <text evidence="3">The sequence shown here is derived from an EMBL/GenBank/DDBJ whole genome shotgun (WGS) entry which is preliminary data.</text>
</comment>
<dbReference type="AlphaFoldDB" id="A0A0M8MLJ2"/>
<dbReference type="Proteomes" id="UP000037737">
    <property type="component" value="Unassembled WGS sequence"/>
</dbReference>
<evidence type="ECO:0000313" key="3">
    <source>
        <dbReference type="EMBL" id="KOS09914.1"/>
    </source>
</evidence>